<dbReference type="GO" id="GO:0003676">
    <property type="term" value="F:nucleic acid binding"/>
    <property type="evidence" value="ECO:0007669"/>
    <property type="project" value="InterPro"/>
</dbReference>
<dbReference type="InterPro" id="IPR017964">
    <property type="entry name" value="DNA-dir_DNA_pol_B_CS"/>
</dbReference>
<dbReference type="EMBL" id="SNRW01012285">
    <property type="protein sequence ID" value="KAA6374025.1"/>
    <property type="molecule type" value="Genomic_DNA"/>
</dbReference>
<dbReference type="InterPro" id="IPR006172">
    <property type="entry name" value="DNA-dir_DNA_pol_B"/>
</dbReference>
<dbReference type="Proteomes" id="UP000324800">
    <property type="component" value="Unassembled WGS sequence"/>
</dbReference>
<dbReference type="PROSITE" id="PS00116">
    <property type="entry name" value="DNA_POLYMERASE_B"/>
    <property type="match status" value="1"/>
</dbReference>
<keyword evidence="4" id="KW-0239">DNA-directed DNA polymerase</keyword>
<dbReference type="PANTHER" id="PTHR33206">
    <property type="entry name" value="PROTEIN CBG10425"/>
    <property type="match status" value="1"/>
</dbReference>
<dbReference type="PANTHER" id="PTHR33206:SF1">
    <property type="entry name" value="DNA-DIRECTED DNA POLYMERASE"/>
    <property type="match status" value="1"/>
</dbReference>
<accession>A0A5J4UW63</accession>
<evidence type="ECO:0000256" key="4">
    <source>
        <dbReference type="ARBA" id="ARBA00022932"/>
    </source>
</evidence>
<keyword evidence="3" id="KW-0548">Nucleotidyltransferase</keyword>
<evidence type="ECO:0000256" key="1">
    <source>
        <dbReference type="ARBA" id="ARBA00005755"/>
    </source>
</evidence>
<dbReference type="AlphaFoldDB" id="A0A5J4UW63"/>
<gene>
    <name evidence="5" type="ORF">EZS28_030447</name>
</gene>
<comment type="similarity">
    <text evidence="1">Belongs to the DNA polymerase type-B family.</text>
</comment>
<evidence type="ECO:0000256" key="2">
    <source>
        <dbReference type="ARBA" id="ARBA00022679"/>
    </source>
</evidence>
<dbReference type="InterPro" id="IPR043502">
    <property type="entry name" value="DNA/RNA_pol_sf"/>
</dbReference>
<comment type="caution">
    <text evidence="5">The sequence shown here is derived from an EMBL/GenBank/DDBJ whole genome shotgun (WGS) entry which is preliminary data.</text>
</comment>
<dbReference type="Gene3D" id="3.30.40.220">
    <property type="match status" value="1"/>
</dbReference>
<reference evidence="5 6" key="1">
    <citation type="submission" date="2019-03" db="EMBL/GenBank/DDBJ databases">
        <title>Single cell metagenomics reveals metabolic interactions within the superorganism composed of flagellate Streblomastix strix and complex community of Bacteroidetes bacteria on its surface.</title>
        <authorList>
            <person name="Treitli S.C."/>
            <person name="Kolisko M."/>
            <person name="Husnik F."/>
            <person name="Keeling P."/>
            <person name="Hampl V."/>
        </authorList>
    </citation>
    <scope>NUCLEOTIDE SEQUENCE [LARGE SCALE GENOMIC DNA]</scope>
    <source>
        <strain evidence="5">ST1C</strain>
    </source>
</reference>
<organism evidence="5 6">
    <name type="scientific">Streblomastix strix</name>
    <dbReference type="NCBI Taxonomy" id="222440"/>
    <lineage>
        <taxon>Eukaryota</taxon>
        <taxon>Metamonada</taxon>
        <taxon>Preaxostyla</taxon>
        <taxon>Oxymonadida</taxon>
        <taxon>Streblomastigidae</taxon>
        <taxon>Streblomastix</taxon>
    </lineage>
</organism>
<name>A0A5J4UW63_9EUKA</name>
<dbReference type="SUPFAM" id="SSF56672">
    <property type="entry name" value="DNA/RNA polymerases"/>
    <property type="match status" value="1"/>
</dbReference>
<keyword evidence="2" id="KW-0808">Transferase</keyword>
<evidence type="ECO:0000313" key="6">
    <source>
        <dbReference type="Proteomes" id="UP000324800"/>
    </source>
</evidence>
<protein>
    <submittedName>
        <fullName evidence="5">Uncharacterized protein</fullName>
    </submittedName>
</protein>
<sequence>MASCANATKYRMCCDDLDLNSRYTNENDPALQFYNPFVLTQEHWNQKVSSYNMQDTKTGRDLKKNVKEKDIEYFRDMIQNRKRFSDELTQSQGGQCWFCEVRFINKNPPTLDRIDNNQGHSKNNVQLACSWCNVKRGNRDPFITKSLIQLKRYYLAKVLPMLLTDEDTYHKLRPNITGGLANAFHRYNVKDETHINKLKLEGQYVVSYDLDYEITHVCGYDFISLYPSVMSGIPHDFIKYTGHRIYMPGYELERIECVSDKQKELSLKIINNPLRFSNKKSQIDKVTMFIAEVKGHIDYKYINDYINCPPIIRRHKYKTLESVIGDFMHQHMKDNNLKTGGEENKLTVLLSTMGKYMCFYSYYLWLLIDDCHFIIDDVKCVMTFSMHIGFESFVRKFIQQQIQSKIKGNDGGEQFSKITMNSSYGSDGMNQEHFSDIKLCDIHETFRKNLNGTFKSDRKLGDILYAVEFEQQKFNCKTCLQVAFAVLDCAKYWFMNFYYNFLTPMVDINRVHLIYCDTDSLMLAVAGDPKQNYKQGFSAIIKDNEFYDQNFYKFFPKPKSIITQENKSQLDNLDNEGQRKLKIKELQIENEKKPLGVAYEHCGSTHSFSTKELLVTIRI</sequence>
<evidence type="ECO:0000313" key="5">
    <source>
        <dbReference type="EMBL" id="KAA6374025.1"/>
    </source>
</evidence>
<dbReference type="GO" id="GO:0003887">
    <property type="term" value="F:DNA-directed DNA polymerase activity"/>
    <property type="evidence" value="ECO:0007669"/>
    <property type="project" value="UniProtKB-KW"/>
</dbReference>
<proteinExistence type="inferred from homology"/>
<dbReference type="PRINTS" id="PR00106">
    <property type="entry name" value="DNAPOLB"/>
</dbReference>
<dbReference type="GO" id="GO:0000166">
    <property type="term" value="F:nucleotide binding"/>
    <property type="evidence" value="ECO:0007669"/>
    <property type="project" value="InterPro"/>
</dbReference>
<evidence type="ECO:0000256" key="3">
    <source>
        <dbReference type="ARBA" id="ARBA00022695"/>
    </source>
</evidence>